<dbReference type="EMBL" id="MBFU01000020">
    <property type="protein sequence ID" value="PWA03344.1"/>
    <property type="molecule type" value="Genomic_DNA"/>
</dbReference>
<evidence type="ECO:0008006" key="9">
    <source>
        <dbReference type="Google" id="ProtNLM"/>
    </source>
</evidence>
<dbReference type="GO" id="GO:0008521">
    <property type="term" value="F:acetyl-CoA transmembrane transporter activity"/>
    <property type="evidence" value="ECO:0007669"/>
    <property type="project" value="InterPro"/>
</dbReference>
<feature type="transmembrane region" description="Helical" evidence="6">
    <location>
        <begin position="855"/>
        <end position="876"/>
    </location>
</feature>
<feature type="compositionally biased region" description="Polar residues" evidence="5">
    <location>
        <begin position="209"/>
        <end position="238"/>
    </location>
</feature>
<feature type="transmembrane region" description="Helical" evidence="6">
    <location>
        <begin position="746"/>
        <end position="765"/>
    </location>
</feature>
<comment type="caution">
    <text evidence="7">The sequence shown here is derived from an EMBL/GenBank/DDBJ whole genome shotgun (WGS) entry which is preliminary data.</text>
</comment>
<dbReference type="GO" id="GO:0035348">
    <property type="term" value="P:acetyl-CoA transmembrane transport"/>
    <property type="evidence" value="ECO:0007669"/>
    <property type="project" value="InterPro"/>
</dbReference>
<dbReference type="PANTHER" id="PTHR12778:SF9">
    <property type="entry name" value="ACETYL-COENZYME A TRANSPORTER 1"/>
    <property type="match status" value="1"/>
</dbReference>
<feature type="transmembrane region" description="Helical" evidence="6">
    <location>
        <begin position="815"/>
        <end position="834"/>
    </location>
</feature>
<keyword evidence="4 6" id="KW-0472">Membrane</keyword>
<protein>
    <recommendedName>
        <fullName evidence="9">Acetyl-coenzyme A transporter 1</fullName>
    </recommendedName>
</protein>
<feature type="compositionally biased region" description="Low complexity" evidence="5">
    <location>
        <begin position="408"/>
        <end position="420"/>
    </location>
</feature>
<feature type="transmembrane region" description="Helical" evidence="6">
    <location>
        <begin position="999"/>
        <end position="1019"/>
    </location>
</feature>
<evidence type="ECO:0000256" key="3">
    <source>
        <dbReference type="ARBA" id="ARBA00022989"/>
    </source>
</evidence>
<keyword evidence="3 6" id="KW-1133">Transmembrane helix</keyword>
<evidence type="ECO:0000313" key="8">
    <source>
        <dbReference type="Proteomes" id="UP000245591"/>
    </source>
</evidence>
<evidence type="ECO:0000256" key="4">
    <source>
        <dbReference type="ARBA" id="ARBA00023136"/>
    </source>
</evidence>
<dbReference type="FunFam" id="1.20.1250.20:FF:000289">
    <property type="entry name" value="Acetyl-coenzyme A transporter 1"/>
    <property type="match status" value="1"/>
</dbReference>
<dbReference type="Proteomes" id="UP000245591">
    <property type="component" value="Unassembled WGS sequence"/>
</dbReference>
<feature type="transmembrane region" description="Helical" evidence="6">
    <location>
        <begin position="649"/>
        <end position="668"/>
    </location>
</feature>
<reference evidence="7 8" key="1">
    <citation type="journal article" date="2018" name="MBio">
        <title>Comparative Genomics Reveals the Core Gene Toolbox for the Fungus-Insect Symbiosis.</title>
        <authorList>
            <person name="Wang Y."/>
            <person name="Stata M."/>
            <person name="Wang W."/>
            <person name="Stajich J.E."/>
            <person name="White M.M."/>
            <person name="Moncalvo J.M."/>
        </authorList>
    </citation>
    <scope>NUCLEOTIDE SEQUENCE [LARGE SCALE GENOMIC DNA]</scope>
    <source>
        <strain evidence="7 8">AUS-126-30</strain>
    </source>
</reference>
<feature type="transmembrane region" description="Helical" evidence="6">
    <location>
        <begin position="961"/>
        <end position="987"/>
    </location>
</feature>
<feature type="transmembrane region" description="Helical" evidence="6">
    <location>
        <begin position="927"/>
        <end position="949"/>
    </location>
</feature>
<feature type="transmembrane region" description="Helical" evidence="6">
    <location>
        <begin position="1064"/>
        <end position="1084"/>
    </location>
</feature>
<feature type="compositionally biased region" description="Low complexity" evidence="5">
    <location>
        <begin position="328"/>
        <end position="342"/>
    </location>
</feature>
<comment type="subcellular location">
    <subcellularLocation>
        <location evidence="1">Membrane</location>
        <topology evidence="1">Multi-pass membrane protein</topology>
    </subcellularLocation>
</comment>
<feature type="transmembrane region" description="Helical" evidence="6">
    <location>
        <begin position="896"/>
        <end position="915"/>
    </location>
</feature>
<evidence type="ECO:0000256" key="6">
    <source>
        <dbReference type="SAM" id="Phobius"/>
    </source>
</evidence>
<feature type="compositionally biased region" description="Low complexity" evidence="5">
    <location>
        <begin position="433"/>
        <end position="476"/>
    </location>
</feature>
<dbReference type="InterPro" id="IPR004752">
    <property type="entry name" value="AmpG_permease/AT-1"/>
</dbReference>
<feature type="region of interest" description="Disordered" evidence="5">
    <location>
        <begin position="599"/>
        <end position="644"/>
    </location>
</feature>
<evidence type="ECO:0000313" key="7">
    <source>
        <dbReference type="EMBL" id="PWA03344.1"/>
    </source>
</evidence>
<evidence type="ECO:0000256" key="2">
    <source>
        <dbReference type="ARBA" id="ARBA00022692"/>
    </source>
</evidence>
<feature type="transmembrane region" description="Helical" evidence="6">
    <location>
        <begin position="680"/>
        <end position="697"/>
    </location>
</feature>
<accession>A0A2U1JEB1</accession>
<feature type="region of interest" description="Disordered" evidence="5">
    <location>
        <begin position="209"/>
        <end position="537"/>
    </location>
</feature>
<sequence length="1107" mass="121366">MGSSSLTGIAAMYKCNKPDGISAGYTYNKSQKLSCEKGSFCYQLGEGVYCGVGSASVVSGITSFDKSRPIDTYGRDSQVYRQGAQAAANCSTANKYTCVEGDGLNTGFYSCADNKPSFYNCAKGSSCYQDNAGIYCGSKNSTDTKCGDNTQKCIAQDGYDSHFLKCIDGESVTMSCGSGTVCYQQGPFAVSCVAPGAASYTGKFPANPASNETTTSKVPNQSSKVQYSAQEGTTSVPPTASPVYGESKPETPMSSPTKPMYGETEPESPETPMSSPTKPMYGEEQPEKPTTSAVPPKPVYGETEPEKPETSMSSATKPVYGYEEPEKPTTSVVPPKPTTSAVPPKPVYGYEEPEKPTTSVVPPKPTTSAVPPKPFYGEEEPEKPTTSLIPPTSDVPPKPVYKSSQAESSETPVVPTTSDVPPKPVYKSSQAESSETPVVPTTSDVPPKPVYKSSQAESSESSKTSDVTTTESSKTKPVYKSSQDESSESSKTSDITTTESSETKPVYTATSSDSDSDTESSDESCSTTSSKKKRRTLSVTETVYVTRYVCYNMNNRTSSNENSDCLEPSSSYKHHTNIVIIQDSHDSDYILNTEIMNSQSNSTLEKSRRRSSVSNQKQSPSADSDSDSTDEKQSLQDTSKKTAKDSDTGSIALLIILYWLQGVPLGLSSGSVPFLLKEKMSFAQLGLFSLASYPYSLKLFWSPIVDSVYSNKFGRRKSWIVPVQLVTGIIFYWFGSKIDNLMQNPGPNITTISLIFFTIVLLSATQDIAVDGWALTLLSKDRLAYASTSFNTTDFSNKYFRTVPKDYGLIQLGTYMRWWAIIYMLVTFYLIWFVKEKRTKEEMSIISTYKTIYKICRLPDMVLFIFILMFAKFGFVPNDSATQLKLLEKGFKKEDMALAVLIDFPIQITFGYYAARWSRGRLPMRPWRIAFLIRLLFCVLGMITVYYYPATTNGSATNSSYFYFILFVRVAGSMASTVMFVGLSAFITRISDPLIGGTYMTLLNTLSNFGGTWPVYFVLESVDWFSKSSCSVPDSSGNIFSCASSKNKLLCSQLSGSCVTQRDGYYTISVICIVLSLLNFIIYIKPTISKLERLPLKSWRISGSFMN</sequence>
<feature type="transmembrane region" description="Helical" evidence="6">
    <location>
        <begin position="717"/>
        <end position="734"/>
    </location>
</feature>
<gene>
    <name evidence="7" type="ORF">BB558_000468</name>
</gene>
<dbReference type="InterPro" id="IPR036259">
    <property type="entry name" value="MFS_trans_sf"/>
</dbReference>
<dbReference type="SUPFAM" id="SSF103473">
    <property type="entry name" value="MFS general substrate transporter"/>
    <property type="match status" value="1"/>
</dbReference>
<dbReference type="Pfam" id="PF13000">
    <property type="entry name" value="Acatn"/>
    <property type="match status" value="2"/>
</dbReference>
<organism evidence="7 8">
    <name type="scientific">Smittium angustum</name>
    <dbReference type="NCBI Taxonomy" id="133377"/>
    <lineage>
        <taxon>Eukaryota</taxon>
        <taxon>Fungi</taxon>
        <taxon>Fungi incertae sedis</taxon>
        <taxon>Zoopagomycota</taxon>
        <taxon>Kickxellomycotina</taxon>
        <taxon>Harpellomycetes</taxon>
        <taxon>Harpellales</taxon>
        <taxon>Legeriomycetaceae</taxon>
        <taxon>Smittium</taxon>
    </lineage>
</organism>
<keyword evidence="2 6" id="KW-0812">Transmembrane</keyword>
<dbReference type="AlphaFoldDB" id="A0A2U1JEB1"/>
<feature type="compositionally biased region" description="Basic and acidic residues" evidence="5">
    <location>
        <begin position="629"/>
        <end position="644"/>
    </location>
</feature>
<keyword evidence="8" id="KW-1185">Reference proteome</keyword>
<dbReference type="PANTHER" id="PTHR12778">
    <property type="entry name" value="SOLUTE CARRIER FAMILY 33 ACETYL-COA TRANSPORTER -RELATED"/>
    <property type="match status" value="1"/>
</dbReference>
<proteinExistence type="predicted"/>
<name>A0A2U1JEB1_SMIAN</name>
<feature type="compositionally biased region" description="Low complexity" evidence="5">
    <location>
        <begin position="489"/>
        <end position="504"/>
    </location>
</feature>
<dbReference type="Gene3D" id="1.20.1250.20">
    <property type="entry name" value="MFS general substrate transporter like domains"/>
    <property type="match status" value="1"/>
</dbReference>
<dbReference type="InterPro" id="IPR024371">
    <property type="entry name" value="AcetylCoA_trans_1-like"/>
</dbReference>
<feature type="compositionally biased region" description="Low complexity" evidence="5">
    <location>
        <begin position="356"/>
        <end position="370"/>
    </location>
</feature>
<dbReference type="GO" id="GO:0016020">
    <property type="term" value="C:membrane"/>
    <property type="evidence" value="ECO:0007669"/>
    <property type="project" value="UniProtKB-SubCell"/>
</dbReference>
<evidence type="ECO:0000256" key="1">
    <source>
        <dbReference type="ARBA" id="ARBA00004141"/>
    </source>
</evidence>
<evidence type="ECO:0000256" key="5">
    <source>
        <dbReference type="SAM" id="MobiDB-lite"/>
    </source>
</evidence>